<organism evidence="1 2">
    <name type="scientific">Chrysochromulina tobinii</name>
    <dbReference type="NCBI Taxonomy" id="1460289"/>
    <lineage>
        <taxon>Eukaryota</taxon>
        <taxon>Haptista</taxon>
        <taxon>Haptophyta</taxon>
        <taxon>Prymnesiophyceae</taxon>
        <taxon>Prymnesiales</taxon>
        <taxon>Chrysochromulinaceae</taxon>
        <taxon>Chrysochromulina</taxon>
    </lineage>
</organism>
<accession>A0A0M0JB92</accession>
<dbReference type="GO" id="GO:0016788">
    <property type="term" value="F:hydrolase activity, acting on ester bonds"/>
    <property type="evidence" value="ECO:0007669"/>
    <property type="project" value="InterPro"/>
</dbReference>
<dbReference type="AlphaFoldDB" id="A0A0M0JB92"/>
<gene>
    <name evidence="1" type="ORF">Ctob_002373</name>
</gene>
<proteinExistence type="predicted"/>
<dbReference type="EMBL" id="JWZX01003188">
    <property type="protein sequence ID" value="KOO23468.1"/>
    <property type="molecule type" value="Genomic_DNA"/>
</dbReference>
<sequence>MLKKADSPYWQRSSYITLTTNKWDIVTIMLGTNDAKDPGSHGPNNWPHDCGTPTAPKIWDCQFAADYNDMIEVVSTLGTESGKPPKIYLMVPPPLMEDNAYGMNRTVINSLYPVLVPMIAAANSAVTGIIDMFIPMGGEHQWETDPDWPTTCAKDSEYPACGFYCDAQSCDQCHPNDKGYKNMGNVLLRGLGLW</sequence>
<keyword evidence="2" id="KW-1185">Reference proteome</keyword>
<evidence type="ECO:0000313" key="1">
    <source>
        <dbReference type="EMBL" id="KOO23468.1"/>
    </source>
</evidence>
<dbReference type="Pfam" id="PF00657">
    <property type="entry name" value="Lipase_GDSL"/>
    <property type="match status" value="1"/>
</dbReference>
<reference evidence="2" key="1">
    <citation type="journal article" date="2015" name="PLoS Genet.">
        <title>Genome Sequence and Transcriptome Analyses of Chrysochromulina tobin: Metabolic Tools for Enhanced Algal Fitness in the Prominent Order Prymnesiales (Haptophyceae).</title>
        <authorList>
            <person name="Hovde B.T."/>
            <person name="Deodato C.R."/>
            <person name="Hunsperger H.M."/>
            <person name="Ryken S.A."/>
            <person name="Yost W."/>
            <person name="Jha R.K."/>
            <person name="Patterson J."/>
            <person name="Monnat R.J. Jr."/>
            <person name="Barlow S.B."/>
            <person name="Starkenburg S.R."/>
            <person name="Cattolico R.A."/>
        </authorList>
    </citation>
    <scope>NUCLEOTIDE SEQUENCE</scope>
    <source>
        <strain evidence="2">CCMP291</strain>
    </source>
</reference>
<dbReference type="Gene3D" id="3.40.50.1110">
    <property type="entry name" value="SGNH hydrolase"/>
    <property type="match status" value="1"/>
</dbReference>
<dbReference type="Proteomes" id="UP000037460">
    <property type="component" value="Unassembled WGS sequence"/>
</dbReference>
<dbReference type="InterPro" id="IPR036514">
    <property type="entry name" value="SGNH_hydro_sf"/>
</dbReference>
<dbReference type="OrthoDB" id="2119228at2759"/>
<protein>
    <submittedName>
        <fullName evidence="1">Gdsl-like lipase acylhydrolase</fullName>
    </submittedName>
</protein>
<evidence type="ECO:0000313" key="2">
    <source>
        <dbReference type="Proteomes" id="UP000037460"/>
    </source>
</evidence>
<keyword evidence="1" id="KW-0378">Hydrolase</keyword>
<dbReference type="InterPro" id="IPR001087">
    <property type="entry name" value="GDSL"/>
</dbReference>
<name>A0A0M0JB92_9EUKA</name>
<dbReference type="SUPFAM" id="SSF52266">
    <property type="entry name" value="SGNH hydrolase"/>
    <property type="match status" value="1"/>
</dbReference>
<comment type="caution">
    <text evidence="1">The sequence shown here is derived from an EMBL/GenBank/DDBJ whole genome shotgun (WGS) entry which is preliminary data.</text>
</comment>